<protein>
    <submittedName>
        <fullName evidence="1">Uncharacterized protein</fullName>
    </submittedName>
</protein>
<proteinExistence type="predicted"/>
<sequence length="82" mass="9333">MTSFKCPECGATEVASNLCVSTDWSTGGEATSPWSYVLQQLLCKQCDSYIPSHLGERWDDISYEKAKKEWLLKYKKTPVNYS</sequence>
<name>A0A382JM34_9ZZZZ</name>
<evidence type="ECO:0000313" key="1">
    <source>
        <dbReference type="EMBL" id="SVC12806.1"/>
    </source>
</evidence>
<dbReference type="EMBL" id="UINC01075024">
    <property type="protein sequence ID" value="SVC12806.1"/>
    <property type="molecule type" value="Genomic_DNA"/>
</dbReference>
<dbReference type="AlphaFoldDB" id="A0A382JM34"/>
<organism evidence="1">
    <name type="scientific">marine metagenome</name>
    <dbReference type="NCBI Taxonomy" id="408172"/>
    <lineage>
        <taxon>unclassified sequences</taxon>
        <taxon>metagenomes</taxon>
        <taxon>ecological metagenomes</taxon>
    </lineage>
</organism>
<reference evidence="1" key="1">
    <citation type="submission" date="2018-05" db="EMBL/GenBank/DDBJ databases">
        <authorList>
            <person name="Lanie J.A."/>
            <person name="Ng W.-L."/>
            <person name="Kazmierczak K.M."/>
            <person name="Andrzejewski T.M."/>
            <person name="Davidsen T.M."/>
            <person name="Wayne K.J."/>
            <person name="Tettelin H."/>
            <person name="Glass J.I."/>
            <person name="Rusch D."/>
            <person name="Podicherti R."/>
            <person name="Tsui H.-C.T."/>
            <person name="Winkler M.E."/>
        </authorList>
    </citation>
    <scope>NUCLEOTIDE SEQUENCE</scope>
</reference>
<accession>A0A382JM34</accession>
<gene>
    <name evidence="1" type="ORF">METZ01_LOCUS265660</name>
</gene>